<sequence>MKTTRLALFTAAATLAATLVAAPAFAKAGKFDPFLDGARAETSVYSNGGKIGQFDVFTDGAKVGKFDPYTDGAKVGKFDPYTDGAAR</sequence>
<protein>
    <submittedName>
        <fullName evidence="2">Uncharacterized protein</fullName>
    </submittedName>
</protein>
<proteinExistence type="predicted"/>
<evidence type="ECO:0000256" key="1">
    <source>
        <dbReference type="SAM" id="SignalP"/>
    </source>
</evidence>
<dbReference type="Proteomes" id="UP000721236">
    <property type="component" value="Unassembled WGS sequence"/>
</dbReference>
<feature type="chain" id="PRO_5045084254" evidence="1">
    <location>
        <begin position="27"/>
        <end position="87"/>
    </location>
</feature>
<evidence type="ECO:0000313" key="2">
    <source>
        <dbReference type="EMBL" id="CAG9182372.1"/>
    </source>
</evidence>
<accession>A0ABN7Z8S3</accession>
<evidence type="ECO:0000313" key="3">
    <source>
        <dbReference type="Proteomes" id="UP000721236"/>
    </source>
</evidence>
<feature type="signal peptide" evidence="1">
    <location>
        <begin position="1"/>
        <end position="26"/>
    </location>
</feature>
<dbReference type="EMBL" id="CAJZAH010000007">
    <property type="protein sequence ID" value="CAG9182372.1"/>
    <property type="molecule type" value="Genomic_DNA"/>
</dbReference>
<gene>
    <name evidence="2" type="ORF">LMG21510_04553</name>
</gene>
<keyword evidence="3" id="KW-1185">Reference proteome</keyword>
<name>A0ABN7Z8S3_9BURK</name>
<reference evidence="2 3" key="1">
    <citation type="submission" date="2021-08" db="EMBL/GenBank/DDBJ databases">
        <authorList>
            <person name="Peeters C."/>
        </authorList>
    </citation>
    <scope>NUCLEOTIDE SEQUENCE [LARGE SCALE GENOMIC DNA]</scope>
    <source>
        <strain evidence="2 3">LMG 21510</strain>
    </source>
</reference>
<keyword evidence="1" id="KW-0732">Signal</keyword>
<dbReference type="RefSeq" id="WP_224044131.1">
    <property type="nucleotide sequence ID" value="NZ_CAJZAH010000007.1"/>
</dbReference>
<organism evidence="2 3">
    <name type="scientific">Cupriavidus respiraculi</name>
    <dbReference type="NCBI Taxonomy" id="195930"/>
    <lineage>
        <taxon>Bacteria</taxon>
        <taxon>Pseudomonadati</taxon>
        <taxon>Pseudomonadota</taxon>
        <taxon>Betaproteobacteria</taxon>
        <taxon>Burkholderiales</taxon>
        <taxon>Burkholderiaceae</taxon>
        <taxon>Cupriavidus</taxon>
    </lineage>
</organism>
<comment type="caution">
    <text evidence="2">The sequence shown here is derived from an EMBL/GenBank/DDBJ whole genome shotgun (WGS) entry which is preliminary data.</text>
</comment>